<dbReference type="Gene3D" id="3.40.630.30">
    <property type="match status" value="1"/>
</dbReference>
<evidence type="ECO:0000256" key="2">
    <source>
        <dbReference type="ARBA" id="ARBA00023315"/>
    </source>
</evidence>
<evidence type="ECO:0000313" key="4">
    <source>
        <dbReference type="EMBL" id="CAH1217876.1"/>
    </source>
</evidence>
<dbReference type="CDD" id="cd04301">
    <property type="entry name" value="NAT_SF"/>
    <property type="match status" value="1"/>
</dbReference>
<dbReference type="InterPro" id="IPR016181">
    <property type="entry name" value="Acyl_CoA_acyltransferase"/>
</dbReference>
<organism evidence="4 5">
    <name type="scientific">Paenibacillus auburnensis</name>
    <dbReference type="NCBI Taxonomy" id="2905649"/>
    <lineage>
        <taxon>Bacteria</taxon>
        <taxon>Bacillati</taxon>
        <taxon>Bacillota</taxon>
        <taxon>Bacilli</taxon>
        <taxon>Bacillales</taxon>
        <taxon>Paenibacillaceae</taxon>
        <taxon>Paenibacillus</taxon>
    </lineage>
</organism>
<dbReference type="PROSITE" id="PS51186">
    <property type="entry name" value="GNAT"/>
    <property type="match status" value="1"/>
</dbReference>
<accession>A0ABN8H181</accession>
<dbReference type="Proteomes" id="UP000838324">
    <property type="component" value="Unassembled WGS sequence"/>
</dbReference>
<keyword evidence="1" id="KW-0808">Transferase</keyword>
<keyword evidence="2" id="KW-0012">Acyltransferase</keyword>
<evidence type="ECO:0000313" key="5">
    <source>
        <dbReference type="Proteomes" id="UP000838324"/>
    </source>
</evidence>
<gene>
    <name evidence="4" type="ORF">PAECIP111892_04503</name>
</gene>
<dbReference type="Pfam" id="PF00583">
    <property type="entry name" value="Acetyltransf_1"/>
    <property type="match status" value="1"/>
</dbReference>
<proteinExistence type="predicted"/>
<reference evidence="4" key="1">
    <citation type="submission" date="2022-01" db="EMBL/GenBank/DDBJ databases">
        <authorList>
            <person name="Criscuolo A."/>
        </authorList>
    </citation>
    <scope>NUCLEOTIDE SEQUENCE</scope>
    <source>
        <strain evidence="4">CIP111892</strain>
    </source>
</reference>
<protein>
    <recommendedName>
        <fullName evidence="3">N-acetyltransferase domain-containing protein</fullName>
    </recommendedName>
</protein>
<dbReference type="InterPro" id="IPR050832">
    <property type="entry name" value="Bact_Acetyltransf"/>
</dbReference>
<feature type="domain" description="N-acetyltransferase" evidence="3">
    <location>
        <begin position="1"/>
        <end position="148"/>
    </location>
</feature>
<keyword evidence="5" id="KW-1185">Reference proteome</keyword>
<evidence type="ECO:0000259" key="3">
    <source>
        <dbReference type="PROSITE" id="PS51186"/>
    </source>
</evidence>
<dbReference type="RefSeq" id="WP_236336364.1">
    <property type="nucleotide sequence ID" value="NZ_CAKMMG010000008.1"/>
</dbReference>
<evidence type="ECO:0000256" key="1">
    <source>
        <dbReference type="ARBA" id="ARBA00022679"/>
    </source>
</evidence>
<comment type="caution">
    <text evidence="4">The sequence shown here is derived from an EMBL/GenBank/DDBJ whole genome shotgun (WGS) entry which is preliminary data.</text>
</comment>
<dbReference type="PANTHER" id="PTHR43877">
    <property type="entry name" value="AMINOALKYLPHOSPHONATE N-ACETYLTRANSFERASE-RELATED-RELATED"/>
    <property type="match status" value="1"/>
</dbReference>
<dbReference type="EMBL" id="CAKMMG010000008">
    <property type="protein sequence ID" value="CAH1217876.1"/>
    <property type="molecule type" value="Genomic_DNA"/>
</dbReference>
<name>A0ABN8H181_9BACL</name>
<dbReference type="SUPFAM" id="SSF55729">
    <property type="entry name" value="Acyl-CoA N-acyltransferases (Nat)"/>
    <property type="match status" value="1"/>
</dbReference>
<sequence length="151" mass="17507">MIRYRRPKQDDSVIMDLIEKQLVPLSHLPQTVISQVRKDLPRRLGQGVTLVACPDYESDPLGFVHFMLHGDLLYIDMLAIAPSARRKRWGNMLMDRAERFALSRGCKRAKVAVDTGNAAGISFYEKMGYSVARYQPQNYCYEFEKQFNRFL</sequence>
<dbReference type="InterPro" id="IPR000182">
    <property type="entry name" value="GNAT_dom"/>
</dbReference>
<dbReference type="PANTHER" id="PTHR43877:SF2">
    <property type="entry name" value="AMINOALKYLPHOSPHONATE N-ACETYLTRANSFERASE-RELATED"/>
    <property type="match status" value="1"/>
</dbReference>